<comment type="caution">
    <text evidence="1">The sequence shown here is derived from an EMBL/GenBank/DDBJ whole genome shotgun (WGS) entry which is preliminary data.</text>
</comment>
<dbReference type="EMBL" id="BLXT01004464">
    <property type="protein sequence ID" value="GFO12830.1"/>
    <property type="molecule type" value="Genomic_DNA"/>
</dbReference>
<evidence type="ECO:0000313" key="1">
    <source>
        <dbReference type="EMBL" id="GFO12830.1"/>
    </source>
</evidence>
<proteinExistence type="predicted"/>
<evidence type="ECO:0000313" key="2">
    <source>
        <dbReference type="Proteomes" id="UP000735302"/>
    </source>
</evidence>
<sequence length="113" mass="13544">MNFFIDFSEFLKEVSSYYALSEKSFQNSFYNNSNMIWTRDESAPQVLLRCREIIPGSPEKILWRQDRDVMSKQQTCRKCETRLRRPVKKEPPAREERATLQHTAWLCLKFCTI</sequence>
<dbReference type="AlphaFoldDB" id="A0AAV4AZW0"/>
<gene>
    <name evidence="1" type="ORF">PoB_003933500</name>
</gene>
<reference evidence="1 2" key="1">
    <citation type="journal article" date="2021" name="Elife">
        <title>Chloroplast acquisition without the gene transfer in kleptoplastic sea slugs, Plakobranchus ocellatus.</title>
        <authorList>
            <person name="Maeda T."/>
            <person name="Takahashi S."/>
            <person name="Yoshida T."/>
            <person name="Shimamura S."/>
            <person name="Takaki Y."/>
            <person name="Nagai Y."/>
            <person name="Toyoda A."/>
            <person name="Suzuki Y."/>
            <person name="Arimoto A."/>
            <person name="Ishii H."/>
            <person name="Satoh N."/>
            <person name="Nishiyama T."/>
            <person name="Hasebe M."/>
            <person name="Maruyama T."/>
            <person name="Minagawa J."/>
            <person name="Obokata J."/>
            <person name="Shigenobu S."/>
        </authorList>
    </citation>
    <scope>NUCLEOTIDE SEQUENCE [LARGE SCALE GENOMIC DNA]</scope>
</reference>
<keyword evidence="2" id="KW-1185">Reference proteome</keyword>
<dbReference type="Proteomes" id="UP000735302">
    <property type="component" value="Unassembled WGS sequence"/>
</dbReference>
<protein>
    <submittedName>
        <fullName evidence="1">Uncharacterized protein</fullName>
    </submittedName>
</protein>
<name>A0AAV4AZW0_9GAST</name>
<organism evidence="1 2">
    <name type="scientific">Plakobranchus ocellatus</name>
    <dbReference type="NCBI Taxonomy" id="259542"/>
    <lineage>
        <taxon>Eukaryota</taxon>
        <taxon>Metazoa</taxon>
        <taxon>Spiralia</taxon>
        <taxon>Lophotrochozoa</taxon>
        <taxon>Mollusca</taxon>
        <taxon>Gastropoda</taxon>
        <taxon>Heterobranchia</taxon>
        <taxon>Euthyneura</taxon>
        <taxon>Panpulmonata</taxon>
        <taxon>Sacoglossa</taxon>
        <taxon>Placobranchoidea</taxon>
        <taxon>Plakobranchidae</taxon>
        <taxon>Plakobranchus</taxon>
    </lineage>
</organism>
<accession>A0AAV4AZW0</accession>